<feature type="transmembrane region" description="Helical" evidence="1">
    <location>
        <begin position="754"/>
        <end position="776"/>
    </location>
</feature>
<protein>
    <submittedName>
        <fullName evidence="3">Transmembrane protein 62</fullName>
    </submittedName>
</protein>
<evidence type="ECO:0000313" key="4">
    <source>
        <dbReference type="Proteomes" id="UP001141327"/>
    </source>
</evidence>
<sequence>MVEKARKGAVLILTGPFQMEEIAPMHGATSPPTSFLPPFPDMLRHAFPIFFSIGATITLIIFMICAFPTQTQLSLPPRSSRLTARVDANFTDIMWFMQFSDLHLSHIKTERAEALKDFLSTIVLPVIQPAFVLATGDITDALQGPLDEEWLYYERIFTSTNTHDCTFWRDVRGNHDGFLVAHPLSPANLYRKYGLCSNESRAEKHQNITSAEYWGFPPYTAPFPSTYPAIYSSFFVQTPDPASLPRAYPESLVSTIPGSLKLHLVGLDTNETPGSGFMFNFFGYIPDEAQRALVDLLERYSPLVNYTVLYAHHPTVFFLSSSRRFLLDLAARFPKLILFLNGHFHEDHMARALDPLRPLTTGMPWDTQGWWELELADWKTRRAYRIVALDHGMPTAYSGELTLRPDPLSAFAAVLITNPPPADQLNSRTPWYLARTSTHVRALVFAAEPVLGLTVTVDGVRLVNLTRAQPGQPLWAAPWDPSRYATGLHTIEVRLYVDGPNTARVFSQTFSLDGLSPPLASSFGRFIQVLPLLDLAYLFMALVWALVMFRLLGGKALPLLARVHHRHTHFYRLPTTDLDAKGTFQPASPHERNPDDPQPPWLASLAELMAPKAPTVPKASPVLAAAAGPALSPLARVKRWFSHEATLARLVQALYPYWAMPGWCWWPLFIIGCYLVSGPVFIGPYLPPQWGCATVWGVFTAGLYQPGTGVPMLLALAAVVGMWPPLVTSLAHVPHPPPHPLLPPAVASAHRSGWILVGLWLTEYILWGLALLITILTQGAGFIVSPGASGMLLLGAGLLGGSAWNTRRYRAQTKPVPVAPVVKAR</sequence>
<dbReference type="InterPro" id="IPR029052">
    <property type="entry name" value="Metallo-depent_PP-like"/>
</dbReference>
<keyword evidence="1 3" id="KW-0812">Transmembrane</keyword>
<name>A0ABQ8U1Y3_9EUKA</name>
<comment type="caution">
    <text evidence="3">The sequence shown here is derived from an EMBL/GenBank/DDBJ whole genome shotgun (WGS) entry which is preliminary data.</text>
</comment>
<dbReference type="Gene3D" id="3.60.21.10">
    <property type="match status" value="1"/>
</dbReference>
<dbReference type="Proteomes" id="UP001141327">
    <property type="component" value="Unassembled WGS sequence"/>
</dbReference>
<feature type="transmembrane region" description="Helical" evidence="1">
    <location>
        <begin position="46"/>
        <end position="69"/>
    </location>
</feature>
<evidence type="ECO:0000259" key="2">
    <source>
        <dbReference type="Pfam" id="PF00149"/>
    </source>
</evidence>
<dbReference type="InterPro" id="IPR004843">
    <property type="entry name" value="Calcineurin-like_PHP"/>
</dbReference>
<proteinExistence type="predicted"/>
<dbReference type="PANTHER" id="PTHR14795">
    <property type="entry name" value="HELICASE RELATED"/>
    <property type="match status" value="1"/>
</dbReference>
<dbReference type="PANTHER" id="PTHR14795:SF0">
    <property type="entry name" value="TRANSMEMBRANE PROTEIN 62"/>
    <property type="match status" value="1"/>
</dbReference>
<feature type="transmembrane region" description="Helical" evidence="1">
    <location>
        <begin position="712"/>
        <end position="733"/>
    </location>
</feature>
<accession>A0ABQ8U1Y3</accession>
<feature type="domain" description="Calcineurin-like phosphoesterase" evidence="2">
    <location>
        <begin position="94"/>
        <end position="196"/>
    </location>
</feature>
<feature type="transmembrane region" description="Helical" evidence="1">
    <location>
        <begin position="782"/>
        <end position="804"/>
    </location>
</feature>
<keyword evidence="4" id="KW-1185">Reference proteome</keyword>
<dbReference type="EMBL" id="JAPMOS010000300">
    <property type="protein sequence ID" value="KAJ4453194.1"/>
    <property type="molecule type" value="Genomic_DNA"/>
</dbReference>
<gene>
    <name evidence="3" type="ORF">PAPYR_12401</name>
</gene>
<feature type="transmembrane region" description="Helical" evidence="1">
    <location>
        <begin position="535"/>
        <end position="552"/>
    </location>
</feature>
<organism evidence="3 4">
    <name type="scientific">Paratrimastix pyriformis</name>
    <dbReference type="NCBI Taxonomy" id="342808"/>
    <lineage>
        <taxon>Eukaryota</taxon>
        <taxon>Metamonada</taxon>
        <taxon>Preaxostyla</taxon>
        <taxon>Paratrimastigidae</taxon>
        <taxon>Paratrimastix</taxon>
    </lineage>
</organism>
<evidence type="ECO:0000313" key="3">
    <source>
        <dbReference type="EMBL" id="KAJ4453194.1"/>
    </source>
</evidence>
<keyword evidence="1" id="KW-0472">Membrane</keyword>
<reference evidence="3" key="1">
    <citation type="journal article" date="2022" name="bioRxiv">
        <title>Genomics of Preaxostyla Flagellates Illuminates Evolutionary Transitions and the Path Towards Mitochondrial Loss.</title>
        <authorList>
            <person name="Novak L.V.F."/>
            <person name="Treitli S.C."/>
            <person name="Pyrih J."/>
            <person name="Halakuc P."/>
            <person name="Pipaliya S.V."/>
            <person name="Vacek V."/>
            <person name="Brzon O."/>
            <person name="Soukal P."/>
            <person name="Eme L."/>
            <person name="Dacks J.B."/>
            <person name="Karnkowska A."/>
            <person name="Elias M."/>
            <person name="Hampl V."/>
        </authorList>
    </citation>
    <scope>NUCLEOTIDE SEQUENCE</scope>
    <source>
        <strain evidence="3">RCP-MX</strain>
    </source>
</reference>
<dbReference type="Pfam" id="PF00149">
    <property type="entry name" value="Metallophos"/>
    <property type="match status" value="1"/>
</dbReference>
<feature type="transmembrane region" description="Helical" evidence="1">
    <location>
        <begin position="663"/>
        <end position="686"/>
    </location>
</feature>
<keyword evidence="1" id="KW-1133">Transmembrane helix</keyword>
<dbReference type="SUPFAM" id="SSF56300">
    <property type="entry name" value="Metallo-dependent phosphatases"/>
    <property type="match status" value="1"/>
</dbReference>
<evidence type="ECO:0000256" key="1">
    <source>
        <dbReference type="SAM" id="Phobius"/>
    </source>
</evidence>